<name>A0A5A8C880_CAFRO</name>
<comment type="caution">
    <text evidence="4">The sequence shown here is derived from an EMBL/GenBank/DDBJ whole genome shotgun (WGS) entry which is preliminary data.</text>
</comment>
<dbReference type="PANTHER" id="PTHR43861:SF1">
    <property type="entry name" value="TRANS-ACONITATE 2-METHYLTRANSFERASE"/>
    <property type="match status" value="1"/>
</dbReference>
<dbReference type="InterPro" id="IPR041698">
    <property type="entry name" value="Methyltransf_25"/>
</dbReference>
<dbReference type="EMBL" id="VLTL01000249">
    <property type="protein sequence ID" value="KAA0149273.1"/>
    <property type="molecule type" value="Genomic_DNA"/>
</dbReference>
<keyword evidence="1" id="KW-0489">Methyltransferase</keyword>
<dbReference type="SUPFAM" id="SSF53335">
    <property type="entry name" value="S-adenosyl-L-methionine-dependent methyltransferases"/>
    <property type="match status" value="1"/>
</dbReference>
<evidence type="ECO:0000313" key="4">
    <source>
        <dbReference type="EMBL" id="KAA0149273.1"/>
    </source>
</evidence>
<protein>
    <recommendedName>
        <fullName evidence="3">Methyltransferase domain-containing protein</fullName>
    </recommendedName>
</protein>
<organism evidence="4 5">
    <name type="scientific">Cafeteria roenbergensis</name>
    <name type="common">Marine flagellate</name>
    <dbReference type="NCBI Taxonomy" id="33653"/>
    <lineage>
        <taxon>Eukaryota</taxon>
        <taxon>Sar</taxon>
        <taxon>Stramenopiles</taxon>
        <taxon>Bigyra</taxon>
        <taxon>Opalozoa</taxon>
        <taxon>Bicosoecida</taxon>
        <taxon>Cafeteriaceae</taxon>
        <taxon>Cafeteria</taxon>
    </lineage>
</organism>
<reference evidence="4 5" key="1">
    <citation type="submission" date="2019-07" db="EMBL/GenBank/DDBJ databases">
        <title>Genomes of Cafeteria roenbergensis.</title>
        <authorList>
            <person name="Fischer M.G."/>
            <person name="Hackl T."/>
            <person name="Roman M."/>
        </authorList>
    </citation>
    <scope>NUCLEOTIDE SEQUENCE [LARGE SCALE GENOMIC DNA]</scope>
    <source>
        <strain evidence="4 5">RCC970-E3</strain>
    </source>
</reference>
<dbReference type="AlphaFoldDB" id="A0A5A8C880"/>
<dbReference type="Proteomes" id="UP000324907">
    <property type="component" value="Unassembled WGS sequence"/>
</dbReference>
<evidence type="ECO:0000256" key="2">
    <source>
        <dbReference type="ARBA" id="ARBA00022679"/>
    </source>
</evidence>
<dbReference type="GO" id="GO:0032259">
    <property type="term" value="P:methylation"/>
    <property type="evidence" value="ECO:0007669"/>
    <property type="project" value="UniProtKB-KW"/>
</dbReference>
<evidence type="ECO:0000256" key="1">
    <source>
        <dbReference type="ARBA" id="ARBA00022603"/>
    </source>
</evidence>
<evidence type="ECO:0000313" key="5">
    <source>
        <dbReference type="Proteomes" id="UP000324907"/>
    </source>
</evidence>
<evidence type="ECO:0000259" key="3">
    <source>
        <dbReference type="Pfam" id="PF13649"/>
    </source>
</evidence>
<gene>
    <name evidence="4" type="ORF">FNF28_07376</name>
</gene>
<accession>A0A5A8C880</accession>
<dbReference type="InterPro" id="IPR029063">
    <property type="entry name" value="SAM-dependent_MTases_sf"/>
</dbReference>
<dbReference type="Pfam" id="PF13649">
    <property type="entry name" value="Methyltransf_25"/>
    <property type="match status" value="1"/>
</dbReference>
<dbReference type="Gene3D" id="3.40.50.150">
    <property type="entry name" value="Vaccinia Virus protein VP39"/>
    <property type="match status" value="1"/>
</dbReference>
<feature type="domain" description="Methyltransferase" evidence="3">
    <location>
        <begin position="50"/>
        <end position="142"/>
    </location>
</feature>
<dbReference type="CDD" id="cd02440">
    <property type="entry name" value="AdoMet_MTases"/>
    <property type="match status" value="1"/>
</dbReference>
<proteinExistence type="predicted"/>
<keyword evidence="2" id="KW-0808">Transferase</keyword>
<dbReference type="PANTHER" id="PTHR43861">
    <property type="entry name" value="TRANS-ACONITATE 2-METHYLTRANSFERASE-RELATED"/>
    <property type="match status" value="1"/>
</dbReference>
<sequence length="212" mass="22494">MASSSAEVVATQSFYSEETAEFYAKTMVDEMTKLRPRLERFAAGLPEGVILDTSCGTGDMLAFLASRGRPALHGVDLSAAMLAKARARCPTAAFTQGDMTVLEGWEAGSCAGLISSFAVHHLKADQAAEAVRRWASLLAPGGKLFLAGWEGSGDMDCGEDAPKDLVARKYSRATLESWLKDAGLAVCDVELEKDEMGDSVYFQATKPAAATA</sequence>
<dbReference type="GO" id="GO:0008168">
    <property type="term" value="F:methyltransferase activity"/>
    <property type="evidence" value="ECO:0007669"/>
    <property type="project" value="UniProtKB-KW"/>
</dbReference>